<keyword evidence="2" id="KW-1185">Reference proteome</keyword>
<sequence length="186" mass="20823">MSAGMPRASTMATRCNSPPDRFLTSWSMKSSSLRGLTTSVWNWGDRKAALIFLKKSWRTVPSNLGVMVCGFMLMRISGIWDLVSGLRAPASRRQKVVLPVPFSPIMTMISESVNSPASMRRRKLPSIFSILGYLKARDLSRAYSSVPSAIRKVNDSSRKRRFSVGMWPSRKMLMPSRTDCGRVTTP</sequence>
<dbReference type="AlphaFoldDB" id="A0A3N2PR15"/>
<name>A0A3N2PR15_SODAK</name>
<evidence type="ECO:0000313" key="2">
    <source>
        <dbReference type="Proteomes" id="UP000272025"/>
    </source>
</evidence>
<dbReference type="GeneID" id="39576735"/>
<protein>
    <submittedName>
        <fullName evidence="1">Uncharacterized protein</fullName>
    </submittedName>
</protein>
<proteinExistence type="predicted"/>
<accession>A0A3N2PR15</accession>
<dbReference type="RefSeq" id="XP_028464755.1">
    <property type="nucleotide sequence ID" value="XM_028608257.1"/>
</dbReference>
<dbReference type="OrthoDB" id="2797145at2759"/>
<organism evidence="1 2">
    <name type="scientific">Sodiomyces alkalinus (strain CBS 110278 / VKM F-3762 / F11)</name>
    <name type="common">Alkaliphilic filamentous fungus</name>
    <dbReference type="NCBI Taxonomy" id="1314773"/>
    <lineage>
        <taxon>Eukaryota</taxon>
        <taxon>Fungi</taxon>
        <taxon>Dikarya</taxon>
        <taxon>Ascomycota</taxon>
        <taxon>Pezizomycotina</taxon>
        <taxon>Sordariomycetes</taxon>
        <taxon>Hypocreomycetidae</taxon>
        <taxon>Glomerellales</taxon>
        <taxon>Plectosphaerellaceae</taxon>
        <taxon>Sodiomyces</taxon>
    </lineage>
</organism>
<dbReference type="AntiFam" id="ANF00062">
    <property type="entry name" value="Shadow ORF (opposite ABC transporter protein)"/>
</dbReference>
<gene>
    <name evidence="1" type="ORF">SODALDRAFT_280794</name>
</gene>
<dbReference type="Proteomes" id="UP000272025">
    <property type="component" value="Unassembled WGS sequence"/>
</dbReference>
<reference evidence="1 2" key="1">
    <citation type="journal article" date="2018" name="Mol. Ecol.">
        <title>The obligate alkalophilic soda-lake fungus Sodiomyces alkalinus has shifted to a protein diet.</title>
        <authorList>
            <person name="Grum-Grzhimaylo A.A."/>
            <person name="Falkoski D.L."/>
            <person name="van den Heuvel J."/>
            <person name="Valero-Jimenez C.A."/>
            <person name="Min B."/>
            <person name="Choi I.G."/>
            <person name="Lipzen A."/>
            <person name="Daum C.G."/>
            <person name="Aanen D.K."/>
            <person name="Tsang A."/>
            <person name="Henrissat B."/>
            <person name="Bilanenko E.N."/>
            <person name="de Vries R.P."/>
            <person name="van Kan J.A.L."/>
            <person name="Grigoriev I.V."/>
            <person name="Debets A.J.M."/>
        </authorList>
    </citation>
    <scope>NUCLEOTIDE SEQUENCE [LARGE SCALE GENOMIC DNA]</scope>
    <source>
        <strain evidence="1 2">F11</strain>
    </source>
</reference>
<dbReference type="EMBL" id="ML119058">
    <property type="protein sequence ID" value="ROT36949.1"/>
    <property type="molecule type" value="Genomic_DNA"/>
</dbReference>
<evidence type="ECO:0000313" key="1">
    <source>
        <dbReference type="EMBL" id="ROT36949.1"/>
    </source>
</evidence>